<evidence type="ECO:0000256" key="1">
    <source>
        <dbReference type="SAM" id="MobiDB-lite"/>
    </source>
</evidence>
<feature type="region of interest" description="Disordered" evidence="1">
    <location>
        <begin position="1"/>
        <end position="58"/>
    </location>
</feature>
<organism evidence="2">
    <name type="scientific">Cucumis melo</name>
    <name type="common">Muskmelon</name>
    <dbReference type="NCBI Taxonomy" id="3656"/>
    <lineage>
        <taxon>Eukaryota</taxon>
        <taxon>Viridiplantae</taxon>
        <taxon>Streptophyta</taxon>
        <taxon>Embryophyta</taxon>
        <taxon>Tracheophyta</taxon>
        <taxon>Spermatophyta</taxon>
        <taxon>Magnoliopsida</taxon>
        <taxon>eudicotyledons</taxon>
        <taxon>Gunneridae</taxon>
        <taxon>Pentapetalae</taxon>
        <taxon>rosids</taxon>
        <taxon>fabids</taxon>
        <taxon>Cucurbitales</taxon>
        <taxon>Cucurbitaceae</taxon>
        <taxon>Benincaseae</taxon>
        <taxon>Cucumis</taxon>
    </lineage>
</organism>
<dbReference type="AlphaFoldDB" id="A0A9I9CV05"/>
<accession>A0A9I9CV05</accession>
<dbReference type="EnsemblPlants" id="MELO3C008780.2.1">
    <property type="protein sequence ID" value="MELO3C008780.2.1"/>
    <property type="gene ID" value="MELO3C008780.2"/>
</dbReference>
<protein>
    <submittedName>
        <fullName evidence="2">Uncharacterized protein</fullName>
    </submittedName>
</protein>
<feature type="compositionally biased region" description="Basic and acidic residues" evidence="1">
    <location>
        <begin position="30"/>
        <end position="39"/>
    </location>
</feature>
<proteinExistence type="predicted"/>
<dbReference type="Gramene" id="MELO3C008780.2.1">
    <property type="protein sequence ID" value="MELO3C008780.2.1"/>
    <property type="gene ID" value="MELO3C008780.2"/>
</dbReference>
<sequence length="58" mass="6688">MEKRPMLKNDNIDKVSRISGPLEPNSLTTIKDETSRRVMDNPTNATQPPQHRFTEHQS</sequence>
<evidence type="ECO:0000313" key="2">
    <source>
        <dbReference type="EnsemblPlants" id="MELO3C008780.2.1"/>
    </source>
</evidence>
<reference evidence="2" key="1">
    <citation type="submission" date="2023-03" db="UniProtKB">
        <authorList>
            <consortium name="EnsemblPlants"/>
        </authorList>
    </citation>
    <scope>IDENTIFICATION</scope>
</reference>
<feature type="compositionally biased region" description="Basic and acidic residues" evidence="1">
    <location>
        <begin position="1"/>
        <end position="16"/>
    </location>
</feature>
<name>A0A9I9CV05_CUCME</name>